<dbReference type="GO" id="GO:0006355">
    <property type="term" value="P:regulation of DNA-templated transcription"/>
    <property type="evidence" value="ECO:0007669"/>
    <property type="project" value="TreeGrafter"/>
</dbReference>
<sequence>MTAASDPLAERFEAGRTIKVGILLFPEVEVLDFAGPFEVFSVASRVAQRNPDRNAPAFDVSTVAARRENVIARHGLTVEPRHGFAEAPPFDLFVVPGGVVTQPLNDAGTLAYVRAASGQALLTASVCTGAFVLARIGLLDGRRATTHWEDIPDLRTAFPAVAVIDDVPYIDEGAIVTSAGISAGIGMSLHLVARIGGEALARATARQMQFDWEPAPLPGS</sequence>
<dbReference type="Gene3D" id="3.40.50.880">
    <property type="match status" value="1"/>
</dbReference>
<keyword evidence="3" id="KW-1185">Reference proteome</keyword>
<dbReference type="Pfam" id="PF01965">
    <property type="entry name" value="DJ-1_PfpI"/>
    <property type="match status" value="1"/>
</dbReference>
<dbReference type="PANTHER" id="PTHR43130:SF14">
    <property type="entry name" value="DJ-1_PFPI DOMAIN-CONTAINING PROTEIN"/>
    <property type="match status" value="1"/>
</dbReference>
<organism evidence="2 3">
    <name type="scientific">Ectorhizobium quercum</name>
    <dbReference type="NCBI Taxonomy" id="2965071"/>
    <lineage>
        <taxon>Bacteria</taxon>
        <taxon>Pseudomonadati</taxon>
        <taxon>Pseudomonadota</taxon>
        <taxon>Alphaproteobacteria</taxon>
        <taxon>Hyphomicrobiales</taxon>
        <taxon>Rhizobiaceae</taxon>
        <taxon>Ectorhizobium</taxon>
    </lineage>
</organism>
<dbReference type="PANTHER" id="PTHR43130">
    <property type="entry name" value="ARAC-FAMILY TRANSCRIPTIONAL REGULATOR"/>
    <property type="match status" value="1"/>
</dbReference>
<gene>
    <name evidence="2" type="ORF">NOF55_00315</name>
</gene>
<evidence type="ECO:0000313" key="2">
    <source>
        <dbReference type="EMBL" id="MCX8995548.1"/>
    </source>
</evidence>
<dbReference type="SUPFAM" id="SSF52317">
    <property type="entry name" value="Class I glutamine amidotransferase-like"/>
    <property type="match status" value="1"/>
</dbReference>
<dbReference type="AlphaFoldDB" id="A0AAE3MV83"/>
<feature type="domain" description="DJ-1/PfpI" evidence="1">
    <location>
        <begin position="19"/>
        <end position="193"/>
    </location>
</feature>
<accession>A0AAE3MV83</accession>
<dbReference type="InterPro" id="IPR029062">
    <property type="entry name" value="Class_I_gatase-like"/>
</dbReference>
<name>A0AAE3MV83_9HYPH</name>
<dbReference type="InterPro" id="IPR002818">
    <property type="entry name" value="DJ-1/PfpI"/>
</dbReference>
<dbReference type="RefSeq" id="WP_306409328.1">
    <property type="nucleotide sequence ID" value="NZ_JANFPI010000001.1"/>
</dbReference>
<dbReference type="EMBL" id="JANFPI010000001">
    <property type="protein sequence ID" value="MCX8995548.1"/>
    <property type="molecule type" value="Genomic_DNA"/>
</dbReference>
<dbReference type="CDD" id="cd03139">
    <property type="entry name" value="GATase1_PfpI_2"/>
    <property type="match status" value="1"/>
</dbReference>
<comment type="caution">
    <text evidence="2">The sequence shown here is derived from an EMBL/GenBank/DDBJ whole genome shotgun (WGS) entry which is preliminary data.</text>
</comment>
<protein>
    <submittedName>
        <fullName evidence="2">DJ-1/PfpI family protein</fullName>
    </submittedName>
</protein>
<proteinExistence type="predicted"/>
<reference evidence="2" key="1">
    <citation type="submission" date="2022-07" db="EMBL/GenBank/DDBJ databases">
        <title>Ectorhizobium quercum gen.nov., sp. nov.</title>
        <authorList>
            <person name="Ma T."/>
            <person name="Li Y."/>
        </authorList>
    </citation>
    <scope>NUCLEOTIDE SEQUENCE</scope>
    <source>
        <strain evidence="2">BDR2-2</strain>
    </source>
</reference>
<evidence type="ECO:0000313" key="3">
    <source>
        <dbReference type="Proteomes" id="UP001208771"/>
    </source>
</evidence>
<evidence type="ECO:0000259" key="1">
    <source>
        <dbReference type="Pfam" id="PF01965"/>
    </source>
</evidence>
<dbReference type="Proteomes" id="UP001208771">
    <property type="component" value="Unassembled WGS sequence"/>
</dbReference>
<dbReference type="InterPro" id="IPR052158">
    <property type="entry name" value="INH-QAR"/>
</dbReference>